<dbReference type="InterPro" id="IPR032872">
    <property type="entry name" value="WAK_assoc_C"/>
</dbReference>
<keyword evidence="14" id="KW-0675">Receptor</keyword>
<dbReference type="PaxDb" id="29760-VIT_17s0000g03340.t01"/>
<dbReference type="InterPro" id="IPR008271">
    <property type="entry name" value="Ser/Thr_kinase_AS"/>
</dbReference>
<organism evidence="22 23">
    <name type="scientific">Vitis vinifera</name>
    <name type="common">Grape</name>
    <dbReference type="NCBI Taxonomy" id="29760"/>
    <lineage>
        <taxon>Eukaryota</taxon>
        <taxon>Viridiplantae</taxon>
        <taxon>Streptophyta</taxon>
        <taxon>Embryophyta</taxon>
        <taxon>Tracheophyta</taxon>
        <taxon>Spermatophyta</taxon>
        <taxon>Magnoliopsida</taxon>
        <taxon>eudicotyledons</taxon>
        <taxon>Gunneridae</taxon>
        <taxon>Pentapetalae</taxon>
        <taxon>rosids</taxon>
        <taxon>Vitales</taxon>
        <taxon>Vitaceae</taxon>
        <taxon>Viteae</taxon>
        <taxon>Vitis</taxon>
    </lineage>
</organism>
<dbReference type="EMBL" id="FN594950">
    <property type="protein sequence ID" value="CCB43234.1"/>
    <property type="molecule type" value="Genomic_DNA"/>
</dbReference>
<evidence type="ECO:0000256" key="17">
    <source>
        <dbReference type="ARBA" id="ARBA00048679"/>
    </source>
</evidence>
<feature type="region of interest" description="Disordered" evidence="19">
    <location>
        <begin position="932"/>
        <end position="962"/>
    </location>
</feature>
<evidence type="ECO:0000256" key="18">
    <source>
        <dbReference type="PROSITE-ProRule" id="PRU10141"/>
    </source>
</evidence>
<evidence type="ECO:0000256" key="10">
    <source>
        <dbReference type="ARBA" id="ARBA00022777"/>
    </source>
</evidence>
<evidence type="ECO:0000256" key="2">
    <source>
        <dbReference type="ARBA" id="ARBA00012513"/>
    </source>
</evidence>
<evidence type="ECO:0000256" key="1">
    <source>
        <dbReference type="ARBA" id="ARBA00004251"/>
    </source>
</evidence>
<dbReference type="Gene3D" id="1.10.510.10">
    <property type="entry name" value="Transferase(Phosphotransferase) domain 1"/>
    <property type="match status" value="1"/>
</dbReference>
<evidence type="ECO:0000256" key="4">
    <source>
        <dbReference type="ARBA" id="ARBA00022527"/>
    </source>
</evidence>
<evidence type="ECO:0000256" key="15">
    <source>
        <dbReference type="ARBA" id="ARBA00023180"/>
    </source>
</evidence>
<keyword evidence="13 20" id="KW-0472">Membrane</keyword>
<comment type="catalytic activity">
    <reaction evidence="17">
        <text>L-seryl-[protein] + ATP = O-phospho-L-seryl-[protein] + ADP + H(+)</text>
        <dbReference type="Rhea" id="RHEA:17989"/>
        <dbReference type="Rhea" id="RHEA-COMP:9863"/>
        <dbReference type="Rhea" id="RHEA-COMP:11604"/>
        <dbReference type="ChEBI" id="CHEBI:15378"/>
        <dbReference type="ChEBI" id="CHEBI:29999"/>
        <dbReference type="ChEBI" id="CHEBI:30616"/>
        <dbReference type="ChEBI" id="CHEBI:83421"/>
        <dbReference type="ChEBI" id="CHEBI:456216"/>
        <dbReference type="EC" id="2.7.11.1"/>
    </reaction>
</comment>
<keyword evidence="6" id="KW-0808">Transferase</keyword>
<protein>
    <recommendedName>
        <fullName evidence="2">non-specific serine/threonine protein kinase</fullName>
        <ecNumber evidence="2">2.7.11.1</ecNumber>
    </recommendedName>
</protein>
<evidence type="ECO:0000256" key="3">
    <source>
        <dbReference type="ARBA" id="ARBA00022475"/>
    </source>
</evidence>
<evidence type="ECO:0000259" key="21">
    <source>
        <dbReference type="PROSITE" id="PS50011"/>
    </source>
</evidence>
<dbReference type="FunCoup" id="F6GTN8">
    <property type="interactions" value="50"/>
</dbReference>
<gene>
    <name evidence="22" type="ordered locus">VIT_17s0000g03340</name>
</gene>
<name>F6GTN8_VITVI</name>
<dbReference type="PROSITE" id="PS00108">
    <property type="entry name" value="PROTEIN_KINASE_ST"/>
    <property type="match status" value="1"/>
</dbReference>
<dbReference type="ExpressionAtlas" id="F6GTN8">
    <property type="expression patterns" value="baseline and differential"/>
</dbReference>
<dbReference type="InterPro" id="IPR000719">
    <property type="entry name" value="Prot_kinase_dom"/>
</dbReference>
<evidence type="ECO:0000313" key="22">
    <source>
        <dbReference type="EMBL" id="CCB43234.1"/>
    </source>
</evidence>
<keyword evidence="5" id="KW-0597">Phosphoprotein</keyword>
<dbReference type="Pfam" id="PF13947">
    <property type="entry name" value="GUB_WAK_bind"/>
    <property type="match status" value="2"/>
</dbReference>
<accession>F6GTN8</accession>
<dbReference type="InterPro" id="IPR001245">
    <property type="entry name" value="Ser-Thr/Tyr_kinase_cat_dom"/>
</dbReference>
<evidence type="ECO:0000256" key="12">
    <source>
        <dbReference type="ARBA" id="ARBA00022989"/>
    </source>
</evidence>
<dbReference type="GO" id="GO:0005886">
    <property type="term" value="C:plasma membrane"/>
    <property type="evidence" value="ECO:0007669"/>
    <property type="project" value="UniProtKB-SubCell"/>
</dbReference>
<keyword evidence="7 20" id="KW-0812">Transmembrane</keyword>
<dbReference type="Proteomes" id="UP000009183">
    <property type="component" value="Chromosome 17"/>
</dbReference>
<evidence type="ECO:0000256" key="14">
    <source>
        <dbReference type="ARBA" id="ARBA00023170"/>
    </source>
</evidence>
<dbReference type="GO" id="GO:0004674">
    <property type="term" value="F:protein serine/threonine kinase activity"/>
    <property type="evidence" value="ECO:0007669"/>
    <property type="project" value="UniProtKB-KW"/>
</dbReference>
<keyword evidence="23" id="KW-1185">Reference proteome</keyword>
<comment type="subcellular location">
    <subcellularLocation>
        <location evidence="1">Cell membrane</location>
        <topology evidence="1">Single-pass type I membrane protein</topology>
    </subcellularLocation>
</comment>
<evidence type="ECO:0000313" key="23">
    <source>
        <dbReference type="Proteomes" id="UP000009183"/>
    </source>
</evidence>
<proteinExistence type="predicted"/>
<dbReference type="InterPro" id="IPR017441">
    <property type="entry name" value="Protein_kinase_ATP_BS"/>
</dbReference>
<feature type="domain" description="Protein kinase" evidence="21">
    <location>
        <begin position="637"/>
        <end position="912"/>
    </location>
</feature>
<dbReference type="AlphaFoldDB" id="F6GTN8"/>
<dbReference type="CDD" id="cd14066">
    <property type="entry name" value="STKc_IRAK"/>
    <property type="match status" value="1"/>
</dbReference>
<evidence type="ECO:0000256" key="19">
    <source>
        <dbReference type="SAM" id="MobiDB-lite"/>
    </source>
</evidence>
<keyword evidence="3" id="KW-1003">Cell membrane</keyword>
<feature type="binding site" evidence="18">
    <location>
        <position position="665"/>
    </location>
    <ligand>
        <name>ATP</name>
        <dbReference type="ChEBI" id="CHEBI:30616"/>
    </ligand>
</feature>
<keyword evidence="12 20" id="KW-1133">Transmembrane helix</keyword>
<dbReference type="Pfam" id="PF14380">
    <property type="entry name" value="WAK_assoc"/>
    <property type="match status" value="2"/>
</dbReference>
<keyword evidence="8" id="KW-0732">Signal</keyword>
<keyword evidence="9 18" id="KW-0547">Nucleotide-binding</keyword>
<evidence type="ECO:0000256" key="5">
    <source>
        <dbReference type="ARBA" id="ARBA00022553"/>
    </source>
</evidence>
<keyword evidence="11 18" id="KW-0067">ATP-binding</keyword>
<evidence type="ECO:0000256" key="13">
    <source>
        <dbReference type="ARBA" id="ARBA00023136"/>
    </source>
</evidence>
<dbReference type="HOGENOM" id="CLU_000288_115_3_1"/>
<reference evidence="23" key="1">
    <citation type="journal article" date="2007" name="Nature">
        <title>The grapevine genome sequence suggests ancestral hexaploidization in major angiosperm phyla.</title>
        <authorList>
            <consortium name="The French-Italian Public Consortium for Grapevine Genome Characterization."/>
            <person name="Jaillon O."/>
            <person name="Aury J.-M."/>
            <person name="Noel B."/>
            <person name="Policriti A."/>
            <person name="Clepet C."/>
            <person name="Casagrande A."/>
            <person name="Choisne N."/>
            <person name="Aubourg S."/>
            <person name="Vitulo N."/>
            <person name="Jubin C."/>
            <person name="Vezzi A."/>
            <person name="Legeai F."/>
            <person name="Hugueney P."/>
            <person name="Dasilva C."/>
            <person name="Horner D."/>
            <person name="Mica E."/>
            <person name="Jublot D."/>
            <person name="Poulain J."/>
            <person name="Bruyere C."/>
            <person name="Billault A."/>
            <person name="Segurens B."/>
            <person name="Gouyvenoux M."/>
            <person name="Ugarte E."/>
            <person name="Cattonaro F."/>
            <person name="Anthouard V."/>
            <person name="Vico V."/>
            <person name="Del Fabbro C."/>
            <person name="Alaux M."/>
            <person name="Di Gaspero G."/>
            <person name="Dumas V."/>
            <person name="Felice N."/>
            <person name="Paillard S."/>
            <person name="Juman I."/>
            <person name="Moroldo M."/>
            <person name="Scalabrin S."/>
            <person name="Canaguier A."/>
            <person name="Le Clainche I."/>
            <person name="Malacrida G."/>
            <person name="Durand E."/>
            <person name="Pesole G."/>
            <person name="Laucou V."/>
            <person name="Chatelet P."/>
            <person name="Merdinoglu D."/>
            <person name="Delledonne M."/>
            <person name="Pezzotti M."/>
            <person name="Lecharny A."/>
            <person name="Scarpelli C."/>
            <person name="Artiguenave F."/>
            <person name="Pe M.E."/>
            <person name="Valle G."/>
            <person name="Morgante M."/>
            <person name="Caboche M."/>
            <person name="Adam-Blondon A.-F."/>
            <person name="Weissenbach J."/>
            <person name="Quetier F."/>
            <person name="Wincker P."/>
        </authorList>
    </citation>
    <scope>NUCLEOTIDE SEQUENCE [LARGE SCALE GENOMIC DNA]</scope>
    <source>
        <strain evidence="23">cv. Pinot noir / PN40024</strain>
    </source>
</reference>
<dbReference type="PANTHER" id="PTHR46008:SF2">
    <property type="entry name" value="LEAF RUST 10 DISEASE-RESISTANCE LOCUS RECEPTOR-LIKE PROTEIN KINASE-LIKE 1.4"/>
    <property type="match status" value="1"/>
</dbReference>
<dbReference type="PANTHER" id="PTHR46008">
    <property type="entry name" value="LEAF RUST 10 DISEASE-RESISTANCE LOCUS RECEPTOR-LIKE PROTEIN KINASE-LIKE 1.4"/>
    <property type="match status" value="1"/>
</dbReference>
<dbReference type="EC" id="2.7.11.1" evidence="2"/>
<evidence type="ECO:0000256" key="20">
    <source>
        <dbReference type="SAM" id="Phobius"/>
    </source>
</evidence>
<evidence type="ECO:0000256" key="16">
    <source>
        <dbReference type="ARBA" id="ARBA00047899"/>
    </source>
</evidence>
<keyword evidence="10" id="KW-0418">Kinase</keyword>
<feature type="compositionally biased region" description="Low complexity" evidence="19">
    <location>
        <begin position="946"/>
        <end position="962"/>
    </location>
</feature>
<dbReference type="Gene3D" id="3.30.200.20">
    <property type="entry name" value="Phosphorylase Kinase, domain 1"/>
    <property type="match status" value="1"/>
</dbReference>
<dbReference type="InParanoid" id="F6GTN8"/>
<dbReference type="FunFam" id="1.10.510.10:FF:000161">
    <property type="entry name" value="Wall-associated receptor kinase-like 20"/>
    <property type="match status" value="1"/>
</dbReference>
<evidence type="ECO:0000256" key="7">
    <source>
        <dbReference type="ARBA" id="ARBA00022692"/>
    </source>
</evidence>
<sequence>MGSKLFQSFILHSPITTFFFIFIAIPMCFCVDNQQYEECTSSLYECGDMKGIGYPFWGDGRPKFCGQQGFELKCQNDDYPLIDIGSLEFRVLNISNSTYAMRIARKDFWDQTCPKEFQSTTLNYTLFDYAGTDRNLTLFYGCPDDVLSQLPATWNISNNFTCSVEDINDTTAFYADEAFLGLDQHLAILRTCKINVTLPVLGAAIDELNANRTGGEFSNGERLEKAMNMGFDVDYSVVRGLCVHCNTTGGICGSSSTSSFSCLCRDKSYPYSCQKSEAKPTPLKLSSNAPLQLPTFLHLLCFPLFSLSIPLQMDAQNIFIWKSTFCIIVVIIIFTSFVIETLSADPKFEACKPHNCGTGPNVSYPFWIPKEQESYCGFPNFSITCNDEKPVLTISDDYYVIREIFYTNHSFLMSNSAVYDGDSCPTPLHNFSLDRTPFNYSPSHYDLLLFYNCTSVPVETLTIPIDCMSNATLHSFASFHEEALEYMNFSTESCQSMVNVPVDIDGEEGFGNLLNWNFTEILREGFVLSWTANNCSSCERSGGRCGFENNEFICFCQDRPHLRTCHDGVCAGLGTLLISSIFFLMYLRRYKKRYPPPLFSRNISSDPSSKTIFESQGSLHGVHIFTYEELEEATNNFDSSKELGDGGFGTVYHGKLRDGRVVAVKRLYENNYKRVEQFMNEVEILQLLRHRNLVSLYGCTSRHSRELLLVYEYVPNGTVADHLHGEQAKPGSLTWPTRMKIAIETASALKYLHASDIIHRDVKTNNILLDSNFSVKVADFGLSRLFPTDVTHVSTAPQGTPGYVDPDYHQCYQLTSKSDVYSFGVVLIELISSMPAVDITRHRHEINLSNMAINKIQNHALHELVDRSLGFDSDQNIRRMIMAVAELAFQCLQNEKEMRPAMDEVLEVLMGIESEGCNIVKTEEVEIPADSVGLLKSKQPPASPDSVTTNWTSWPSTTNGSS</sequence>
<evidence type="ECO:0000256" key="11">
    <source>
        <dbReference type="ARBA" id="ARBA00022840"/>
    </source>
</evidence>
<dbReference type="InterPro" id="IPR011009">
    <property type="entry name" value="Kinase-like_dom_sf"/>
</dbReference>
<dbReference type="PROSITE" id="PS00107">
    <property type="entry name" value="PROTEIN_KINASE_ATP"/>
    <property type="match status" value="1"/>
</dbReference>
<dbReference type="GO" id="GO:0005524">
    <property type="term" value="F:ATP binding"/>
    <property type="evidence" value="ECO:0007669"/>
    <property type="project" value="UniProtKB-UniRule"/>
</dbReference>
<dbReference type="PROSITE" id="PS50011">
    <property type="entry name" value="PROTEIN_KINASE_DOM"/>
    <property type="match status" value="1"/>
</dbReference>
<dbReference type="FunFam" id="3.30.200.20:FF:000214">
    <property type="entry name" value="WAK1-OsWAK receptor-like cytoplasmic kinase (OsWAK-RLCK)"/>
    <property type="match status" value="1"/>
</dbReference>
<dbReference type="SMART" id="SM00220">
    <property type="entry name" value="S_TKc"/>
    <property type="match status" value="1"/>
</dbReference>
<feature type="transmembrane region" description="Helical" evidence="20">
    <location>
        <begin position="319"/>
        <end position="339"/>
    </location>
</feature>
<dbReference type="InterPro" id="IPR025287">
    <property type="entry name" value="WAK_GUB"/>
</dbReference>
<dbReference type="eggNOG" id="KOG1187">
    <property type="taxonomic scope" value="Eukaryota"/>
</dbReference>
<evidence type="ECO:0000256" key="8">
    <source>
        <dbReference type="ARBA" id="ARBA00022729"/>
    </source>
</evidence>
<dbReference type="Pfam" id="PF07714">
    <property type="entry name" value="PK_Tyr_Ser-Thr"/>
    <property type="match status" value="1"/>
</dbReference>
<keyword evidence="15" id="KW-0325">Glycoprotein</keyword>
<dbReference type="GO" id="GO:0030247">
    <property type="term" value="F:polysaccharide binding"/>
    <property type="evidence" value="ECO:0007669"/>
    <property type="project" value="InterPro"/>
</dbReference>
<evidence type="ECO:0000256" key="9">
    <source>
        <dbReference type="ARBA" id="ARBA00022741"/>
    </source>
</evidence>
<comment type="catalytic activity">
    <reaction evidence="16">
        <text>L-threonyl-[protein] + ATP = O-phospho-L-threonyl-[protein] + ADP + H(+)</text>
        <dbReference type="Rhea" id="RHEA:46608"/>
        <dbReference type="Rhea" id="RHEA-COMP:11060"/>
        <dbReference type="Rhea" id="RHEA-COMP:11605"/>
        <dbReference type="ChEBI" id="CHEBI:15378"/>
        <dbReference type="ChEBI" id="CHEBI:30013"/>
        <dbReference type="ChEBI" id="CHEBI:30616"/>
        <dbReference type="ChEBI" id="CHEBI:61977"/>
        <dbReference type="ChEBI" id="CHEBI:456216"/>
        <dbReference type="EC" id="2.7.11.1"/>
    </reaction>
</comment>
<dbReference type="SUPFAM" id="SSF56112">
    <property type="entry name" value="Protein kinase-like (PK-like)"/>
    <property type="match status" value="1"/>
</dbReference>
<keyword evidence="4" id="KW-0723">Serine/threonine-protein kinase</keyword>
<evidence type="ECO:0000256" key="6">
    <source>
        <dbReference type="ARBA" id="ARBA00022679"/>
    </source>
</evidence>